<evidence type="ECO:0000313" key="2">
    <source>
        <dbReference type="Proteomes" id="UP000694892"/>
    </source>
</evidence>
<name>A0A974CKQ6_XENLA</name>
<sequence length="80" mass="8900">MVVLHPEHDTTFQTVTGVFSQPLLNVHSLPTAPYSIHLRPLLGICLLINQVLSGQCCSMSHLYKHGTFPVHIDLIVELNN</sequence>
<gene>
    <name evidence="1" type="ORF">XELAEV_18033640mg</name>
</gene>
<dbReference type="Proteomes" id="UP000694892">
    <property type="component" value="Chromosome 6S"/>
</dbReference>
<dbReference type="EMBL" id="CM004477">
    <property type="protein sequence ID" value="OCT74652.1"/>
    <property type="molecule type" value="Genomic_DNA"/>
</dbReference>
<proteinExistence type="predicted"/>
<evidence type="ECO:0000313" key="1">
    <source>
        <dbReference type="EMBL" id="OCT74652.1"/>
    </source>
</evidence>
<organism evidence="1 2">
    <name type="scientific">Xenopus laevis</name>
    <name type="common">African clawed frog</name>
    <dbReference type="NCBI Taxonomy" id="8355"/>
    <lineage>
        <taxon>Eukaryota</taxon>
        <taxon>Metazoa</taxon>
        <taxon>Chordata</taxon>
        <taxon>Craniata</taxon>
        <taxon>Vertebrata</taxon>
        <taxon>Euteleostomi</taxon>
        <taxon>Amphibia</taxon>
        <taxon>Batrachia</taxon>
        <taxon>Anura</taxon>
        <taxon>Pipoidea</taxon>
        <taxon>Pipidae</taxon>
        <taxon>Xenopodinae</taxon>
        <taxon>Xenopus</taxon>
        <taxon>Xenopus</taxon>
    </lineage>
</organism>
<dbReference type="AlphaFoldDB" id="A0A974CKQ6"/>
<accession>A0A974CKQ6</accession>
<protein>
    <submittedName>
        <fullName evidence="1">Uncharacterized protein</fullName>
    </submittedName>
</protein>
<reference evidence="2" key="1">
    <citation type="journal article" date="2016" name="Nature">
        <title>Genome evolution in the allotetraploid frog Xenopus laevis.</title>
        <authorList>
            <person name="Session A.M."/>
            <person name="Uno Y."/>
            <person name="Kwon T."/>
            <person name="Chapman J.A."/>
            <person name="Toyoda A."/>
            <person name="Takahashi S."/>
            <person name="Fukui A."/>
            <person name="Hikosaka A."/>
            <person name="Suzuki A."/>
            <person name="Kondo M."/>
            <person name="van Heeringen S.J."/>
            <person name="Quigley I."/>
            <person name="Heinz S."/>
            <person name="Ogino H."/>
            <person name="Ochi H."/>
            <person name="Hellsten U."/>
            <person name="Lyons J.B."/>
            <person name="Simakov O."/>
            <person name="Putnam N."/>
            <person name="Stites J."/>
            <person name="Kuroki Y."/>
            <person name="Tanaka T."/>
            <person name="Michiue T."/>
            <person name="Watanabe M."/>
            <person name="Bogdanovic O."/>
            <person name="Lister R."/>
            <person name="Georgiou G."/>
            <person name="Paranjpe S.S."/>
            <person name="van Kruijsbergen I."/>
            <person name="Shu S."/>
            <person name="Carlson J."/>
            <person name="Kinoshita T."/>
            <person name="Ohta Y."/>
            <person name="Mawaribuchi S."/>
            <person name="Jenkins J."/>
            <person name="Grimwood J."/>
            <person name="Schmutz J."/>
            <person name="Mitros T."/>
            <person name="Mozaffari S.V."/>
            <person name="Suzuki Y."/>
            <person name="Haramoto Y."/>
            <person name="Yamamoto T.S."/>
            <person name="Takagi C."/>
            <person name="Heald R."/>
            <person name="Miller K."/>
            <person name="Haudenschild C."/>
            <person name="Kitzman J."/>
            <person name="Nakayama T."/>
            <person name="Izutsu Y."/>
            <person name="Robert J."/>
            <person name="Fortriede J."/>
            <person name="Burns K."/>
            <person name="Lotay V."/>
            <person name="Karimi K."/>
            <person name="Yasuoka Y."/>
            <person name="Dichmann D.S."/>
            <person name="Flajnik M.F."/>
            <person name="Houston D.W."/>
            <person name="Shendure J."/>
            <person name="DuPasquier L."/>
            <person name="Vize P.D."/>
            <person name="Zorn A.M."/>
            <person name="Ito M."/>
            <person name="Marcotte E.M."/>
            <person name="Wallingford J.B."/>
            <person name="Ito Y."/>
            <person name="Asashima M."/>
            <person name="Ueno N."/>
            <person name="Matsuda Y."/>
            <person name="Veenstra G.J."/>
            <person name="Fujiyama A."/>
            <person name="Harland R.M."/>
            <person name="Taira M."/>
            <person name="Rokhsar D.S."/>
        </authorList>
    </citation>
    <scope>NUCLEOTIDE SEQUENCE [LARGE SCALE GENOMIC DNA]</scope>
    <source>
        <strain evidence="2">J</strain>
    </source>
</reference>